<feature type="transmembrane region" description="Helical" evidence="6">
    <location>
        <begin position="390"/>
        <end position="412"/>
    </location>
</feature>
<feature type="transmembrane region" description="Helical" evidence="6">
    <location>
        <begin position="125"/>
        <end position="146"/>
    </location>
</feature>
<feature type="transmembrane region" description="Helical" evidence="6">
    <location>
        <begin position="336"/>
        <end position="353"/>
    </location>
</feature>
<feature type="transmembrane region" description="Helical" evidence="6">
    <location>
        <begin position="225"/>
        <end position="249"/>
    </location>
</feature>
<dbReference type="OrthoDB" id="19148at2157"/>
<keyword evidence="3 6" id="KW-0812">Transmembrane</keyword>
<dbReference type="Proteomes" id="UP000199079">
    <property type="component" value="Unassembled WGS sequence"/>
</dbReference>
<keyword evidence="2" id="KW-1003">Cell membrane</keyword>
<dbReference type="InterPro" id="IPR002797">
    <property type="entry name" value="Polysacc_synth"/>
</dbReference>
<accession>A0A1H3J045</accession>
<evidence type="ECO:0000256" key="1">
    <source>
        <dbReference type="ARBA" id="ARBA00004651"/>
    </source>
</evidence>
<dbReference type="AlphaFoldDB" id="A0A1H3J045"/>
<dbReference type="PANTHER" id="PTHR30250">
    <property type="entry name" value="PST FAMILY PREDICTED COLANIC ACID TRANSPORTER"/>
    <property type="match status" value="1"/>
</dbReference>
<keyword evidence="5 6" id="KW-0472">Membrane</keyword>
<evidence type="ECO:0000256" key="3">
    <source>
        <dbReference type="ARBA" id="ARBA00022692"/>
    </source>
</evidence>
<proteinExistence type="predicted"/>
<feature type="transmembrane region" description="Helical" evidence="6">
    <location>
        <begin position="424"/>
        <end position="443"/>
    </location>
</feature>
<feature type="transmembrane region" description="Helical" evidence="6">
    <location>
        <begin position="449"/>
        <end position="470"/>
    </location>
</feature>
<evidence type="ECO:0000256" key="2">
    <source>
        <dbReference type="ARBA" id="ARBA00022475"/>
    </source>
</evidence>
<evidence type="ECO:0000313" key="8">
    <source>
        <dbReference type="Proteomes" id="UP000199079"/>
    </source>
</evidence>
<feature type="transmembrane region" description="Helical" evidence="6">
    <location>
        <begin position="255"/>
        <end position="277"/>
    </location>
</feature>
<dbReference type="InterPro" id="IPR050833">
    <property type="entry name" value="Poly_Biosynth_Transport"/>
</dbReference>
<dbReference type="RefSeq" id="WP_092732278.1">
    <property type="nucleotide sequence ID" value="NZ_FNPC01000004.1"/>
</dbReference>
<name>A0A1H3J045_9EURY</name>
<feature type="transmembrane region" description="Helical" evidence="6">
    <location>
        <begin position="88"/>
        <end position="113"/>
    </location>
</feature>
<feature type="transmembrane region" description="Helical" evidence="6">
    <location>
        <begin position="158"/>
        <end position="177"/>
    </location>
</feature>
<evidence type="ECO:0000256" key="6">
    <source>
        <dbReference type="SAM" id="Phobius"/>
    </source>
</evidence>
<feature type="transmembrane region" description="Helical" evidence="6">
    <location>
        <begin position="183"/>
        <end position="204"/>
    </location>
</feature>
<feature type="transmembrane region" description="Helical" evidence="6">
    <location>
        <begin position="365"/>
        <end position="384"/>
    </location>
</feature>
<evidence type="ECO:0000256" key="5">
    <source>
        <dbReference type="ARBA" id="ARBA00023136"/>
    </source>
</evidence>
<protein>
    <submittedName>
        <fullName evidence="7">Membrane protein involved in the export of O-antigen and teichoic acid</fullName>
    </submittedName>
</protein>
<evidence type="ECO:0000313" key="7">
    <source>
        <dbReference type="EMBL" id="SDY32929.1"/>
    </source>
</evidence>
<reference evidence="8" key="1">
    <citation type="submission" date="2016-10" db="EMBL/GenBank/DDBJ databases">
        <authorList>
            <person name="Varghese N."/>
            <person name="Submissions S."/>
        </authorList>
    </citation>
    <scope>NUCLEOTIDE SEQUENCE [LARGE SCALE GENOMIC DNA]</scope>
    <source>
        <strain evidence="8">DC30,IBRC 10041,KCTC 4046</strain>
    </source>
</reference>
<feature type="transmembrane region" description="Helical" evidence="6">
    <location>
        <begin position="41"/>
        <end position="68"/>
    </location>
</feature>
<sequence>MTSRLAKNAFILSVGSVIGSLSAFAFKTLIAQSFGPEQFGLFSLALMTVTISAGVAGVGLPTGVTTFISRYRAVDDRAHIKGTASSGLLIGGVISVLVAGGLFLLAPAIATHIFQNSRLIRPIRILAFAIPGIVIVDLVVAIAMGFERAEYSVLIRQLGRRGSLIILAALVILFGGVFVDLLYVYVVSTWIAVAMGGMLIFRLLDLSRSGISSPSKSLLTFSVPLLFNNVTGTISNWIDTFLVGILITAEAVGEYQTAFLLGTNILIITGAVSASFLPEVASLLEEGDRAESTRRYRTAVKWTVIISFAPAVYLITFPELSLRMLFGEAFGRGSTALIIIVIGNMIAVVSGPATETVKSQGHTRFIFATNAIALGANIVINLLAIPRYGIAGAALGTAVATLIANGSHWVAMRRWCGVTPSLSALWFIPPVAILSALASWSVVSHVDSVLLFLGHIALFSGIYVISLVVIDIATGNRLGFISYLDEYIGRF</sequence>
<evidence type="ECO:0000256" key="4">
    <source>
        <dbReference type="ARBA" id="ARBA00022989"/>
    </source>
</evidence>
<keyword evidence="8" id="KW-1185">Reference proteome</keyword>
<dbReference type="Pfam" id="PF01943">
    <property type="entry name" value="Polysacc_synt"/>
    <property type="match status" value="1"/>
</dbReference>
<dbReference type="PANTHER" id="PTHR30250:SF11">
    <property type="entry name" value="O-ANTIGEN TRANSPORTER-RELATED"/>
    <property type="match status" value="1"/>
</dbReference>
<dbReference type="GO" id="GO:0005886">
    <property type="term" value="C:plasma membrane"/>
    <property type="evidence" value="ECO:0007669"/>
    <property type="project" value="UniProtKB-SubCell"/>
</dbReference>
<gene>
    <name evidence="7" type="ORF">SAMN05216564_104319</name>
</gene>
<organism evidence="7 8">
    <name type="scientific">Halopenitus persicus</name>
    <dbReference type="NCBI Taxonomy" id="1048396"/>
    <lineage>
        <taxon>Archaea</taxon>
        <taxon>Methanobacteriati</taxon>
        <taxon>Methanobacteriota</taxon>
        <taxon>Stenosarchaea group</taxon>
        <taxon>Halobacteria</taxon>
        <taxon>Halobacteriales</taxon>
        <taxon>Haloferacaceae</taxon>
        <taxon>Halopenitus</taxon>
    </lineage>
</organism>
<dbReference type="CDD" id="cd13128">
    <property type="entry name" value="MATE_Wzx_like"/>
    <property type="match status" value="1"/>
</dbReference>
<comment type="subcellular location">
    <subcellularLocation>
        <location evidence="1">Cell membrane</location>
        <topology evidence="1">Multi-pass membrane protein</topology>
    </subcellularLocation>
</comment>
<dbReference type="EMBL" id="FNPC01000004">
    <property type="protein sequence ID" value="SDY32929.1"/>
    <property type="molecule type" value="Genomic_DNA"/>
</dbReference>
<keyword evidence="4 6" id="KW-1133">Transmembrane helix</keyword>
<feature type="transmembrane region" description="Helical" evidence="6">
    <location>
        <begin position="298"/>
        <end position="316"/>
    </location>
</feature>